<dbReference type="InterPro" id="IPR032710">
    <property type="entry name" value="NTF2-like_dom_sf"/>
</dbReference>
<keyword evidence="3" id="KW-1185">Reference proteome</keyword>
<protein>
    <recommendedName>
        <fullName evidence="1">SnoaL-like domain-containing protein</fullName>
    </recommendedName>
</protein>
<evidence type="ECO:0000313" key="2">
    <source>
        <dbReference type="EMBL" id="MBB5823176.1"/>
    </source>
</evidence>
<comment type="caution">
    <text evidence="2">The sequence shown here is derived from an EMBL/GenBank/DDBJ whole genome shotgun (WGS) entry which is preliminary data.</text>
</comment>
<reference evidence="2 3" key="1">
    <citation type="submission" date="2020-08" db="EMBL/GenBank/DDBJ databases">
        <title>Sequencing the genomes of 1000 actinobacteria strains.</title>
        <authorList>
            <person name="Klenk H.-P."/>
        </authorList>
    </citation>
    <scope>NUCLEOTIDE SEQUENCE [LARGE SCALE GENOMIC DNA]</scope>
    <source>
        <strain evidence="2 3">DSM 46887</strain>
    </source>
</reference>
<dbReference type="RefSeq" id="WP_184540176.1">
    <property type="nucleotide sequence ID" value="NZ_JACHMP010000001.1"/>
</dbReference>
<dbReference type="Gene3D" id="3.10.450.50">
    <property type="match status" value="1"/>
</dbReference>
<dbReference type="AlphaFoldDB" id="A0A7W9IMR2"/>
<dbReference type="Pfam" id="PF13577">
    <property type="entry name" value="SnoaL_4"/>
    <property type="match status" value="1"/>
</dbReference>
<gene>
    <name evidence="2" type="ORF">F4562_006238</name>
</gene>
<dbReference type="InterPro" id="IPR037401">
    <property type="entry name" value="SnoaL-like"/>
</dbReference>
<organism evidence="2 3">
    <name type="scientific">Streptosporangium becharense</name>
    <dbReference type="NCBI Taxonomy" id="1816182"/>
    <lineage>
        <taxon>Bacteria</taxon>
        <taxon>Bacillati</taxon>
        <taxon>Actinomycetota</taxon>
        <taxon>Actinomycetes</taxon>
        <taxon>Streptosporangiales</taxon>
        <taxon>Streptosporangiaceae</taxon>
        <taxon>Streptosporangium</taxon>
    </lineage>
</organism>
<name>A0A7W9IMR2_9ACTN</name>
<feature type="domain" description="SnoaL-like" evidence="1">
    <location>
        <begin position="14"/>
        <end position="140"/>
    </location>
</feature>
<sequence>MTQPTVTMEFVPAETYQRIQQFYARHMQLLDDGAAEEWAETFTEDAFFEQNVKDEPWRGREQIGTRLRRGIDAMGDSGVQRRHWFGMISARPGEAAGELRTRYYALVLETPAGGAPSVRLSIVGEDVLVEDDGALLVKYRSIAHDGAV</sequence>
<proteinExistence type="predicted"/>
<evidence type="ECO:0000313" key="3">
    <source>
        <dbReference type="Proteomes" id="UP000540685"/>
    </source>
</evidence>
<dbReference type="Proteomes" id="UP000540685">
    <property type="component" value="Unassembled WGS sequence"/>
</dbReference>
<dbReference type="SUPFAM" id="SSF54427">
    <property type="entry name" value="NTF2-like"/>
    <property type="match status" value="1"/>
</dbReference>
<accession>A0A7W9IMR2</accession>
<dbReference type="EMBL" id="JACHMP010000001">
    <property type="protein sequence ID" value="MBB5823176.1"/>
    <property type="molecule type" value="Genomic_DNA"/>
</dbReference>
<evidence type="ECO:0000259" key="1">
    <source>
        <dbReference type="Pfam" id="PF13577"/>
    </source>
</evidence>